<evidence type="ECO:0000313" key="1">
    <source>
        <dbReference type="EMBL" id="ARJ25320.1"/>
    </source>
</evidence>
<accession>A0A1W6AHL7</accession>
<keyword evidence="1" id="KW-0614">Plasmid</keyword>
<evidence type="ECO:0000313" key="2">
    <source>
        <dbReference type="Proteomes" id="UP000192932"/>
    </source>
</evidence>
<proteinExistence type="predicted"/>
<reference evidence="1 2" key="1">
    <citation type="submission" date="2017-04" db="EMBL/GenBank/DDBJ databases">
        <title>The Characteristic of a Fine Plant Growth-Promoting Rhizobacteria Bacillus mycoides Gnyt1 and its Whole Genome Sequencing Analysis.</title>
        <authorList>
            <person name="Li J.H."/>
            <person name="Yao T."/>
        </authorList>
    </citation>
    <scope>NUCLEOTIDE SEQUENCE [LARGE SCALE GENOMIC DNA]</scope>
    <source>
        <strain evidence="1 2">Gnyt1</strain>
        <plasmid evidence="2">Plasmid unnamed1</plasmid>
    </source>
</reference>
<dbReference type="EMBL" id="CP020744">
    <property type="protein sequence ID" value="ARJ25320.1"/>
    <property type="molecule type" value="Genomic_DNA"/>
</dbReference>
<gene>
    <name evidence="1" type="ORF">B7492_29935</name>
</gene>
<name>A0A1W6AHL7_BACMY</name>
<evidence type="ECO:0008006" key="3">
    <source>
        <dbReference type="Google" id="ProtNLM"/>
    </source>
</evidence>
<dbReference type="Proteomes" id="UP000192932">
    <property type="component" value="Plasmid unnamed1"/>
</dbReference>
<protein>
    <recommendedName>
        <fullName evidence="3">CYTH domain-containing protein</fullName>
    </recommendedName>
</protein>
<dbReference type="RefSeq" id="WP_085313105.1">
    <property type="nucleotide sequence ID" value="NZ_CP020744.1"/>
</dbReference>
<sequence length="248" mass="29788">MLKKKKYEIKFFLDIHRVLNEKYSLSQELIDEFGINIKDIDEKDIQFIDTNKREMYKNGWILRNRIKRVSNTYELTYKKRYKILNNDIESQVEKAKQDGFDTAEQDFNVEIDWGYTEKVLNIVYKPDDFQLPTPKSSSIEMLQELFLNNGPEIFLKWGTDLIEQTLLYGPVYSQKYTGNFKGRELFIEIWSMPQCKEPIIEISLDKFKDEEKENANQYHEELKKLLSIKEWIVMRDISKTDWVMNKCT</sequence>
<geneLocation type="plasmid" evidence="1 2">
    <name>unnamed1</name>
</geneLocation>
<organism evidence="1 2">
    <name type="scientific">Bacillus mycoides</name>
    <dbReference type="NCBI Taxonomy" id="1405"/>
    <lineage>
        <taxon>Bacteria</taxon>
        <taxon>Bacillati</taxon>
        <taxon>Bacillota</taxon>
        <taxon>Bacilli</taxon>
        <taxon>Bacillales</taxon>
        <taxon>Bacillaceae</taxon>
        <taxon>Bacillus</taxon>
        <taxon>Bacillus cereus group</taxon>
    </lineage>
</organism>
<dbReference type="AlphaFoldDB" id="A0A1W6AHL7"/>